<dbReference type="PANTHER" id="PTHR43133:SF46">
    <property type="entry name" value="RNA POLYMERASE SIGMA-70 FACTOR ECF SUBFAMILY"/>
    <property type="match status" value="1"/>
</dbReference>
<dbReference type="InterPro" id="IPR014327">
    <property type="entry name" value="RNA_pol_sigma70_bacteroid"/>
</dbReference>
<evidence type="ECO:0000313" key="7">
    <source>
        <dbReference type="EMBL" id="MDN5211386.1"/>
    </source>
</evidence>
<dbReference type="InterPro" id="IPR039425">
    <property type="entry name" value="RNA_pol_sigma-70-like"/>
</dbReference>
<evidence type="ECO:0000256" key="4">
    <source>
        <dbReference type="ARBA" id="ARBA00023163"/>
    </source>
</evidence>
<dbReference type="Gene3D" id="1.10.10.10">
    <property type="entry name" value="Winged helix-like DNA-binding domain superfamily/Winged helix DNA-binding domain"/>
    <property type="match status" value="1"/>
</dbReference>
<keyword evidence="3" id="KW-0731">Sigma factor</keyword>
<keyword evidence="2" id="KW-0805">Transcription regulation</keyword>
<comment type="caution">
    <text evidence="7">The sequence shown here is derived from an EMBL/GenBank/DDBJ whole genome shotgun (WGS) entry which is preliminary data.</text>
</comment>
<evidence type="ECO:0000259" key="6">
    <source>
        <dbReference type="Pfam" id="PF08281"/>
    </source>
</evidence>
<keyword evidence="8" id="KW-1185">Reference proteome</keyword>
<sequence length="206" mass="24064">MFKAEALSDLLRKIRMSNDERSFEIVFHHYFDKLFRIAFSIVKKHEIAEEVVEDVLFKFWQMKDGYPFIKNLDSYLFAATKNGAYDHLKKNAKYTLVPHDQYSDTLCHFLSPERSYLVEELKEQIEQAVSNLPPKCRMIFELSRHKGQTNKLTAETLGVSVKTVENQMTIAIKKIAKELKAYLHQADEVPYSRMTMTLIFGLLGFI</sequence>
<dbReference type="Pfam" id="PF08281">
    <property type="entry name" value="Sigma70_r4_2"/>
    <property type="match status" value="1"/>
</dbReference>
<dbReference type="InterPro" id="IPR014284">
    <property type="entry name" value="RNA_pol_sigma-70_dom"/>
</dbReference>
<dbReference type="InterPro" id="IPR013325">
    <property type="entry name" value="RNA_pol_sigma_r2"/>
</dbReference>
<accession>A0ABT8L4L2</accession>
<gene>
    <name evidence="7" type="ORF">QQ020_04970</name>
</gene>
<evidence type="ECO:0000256" key="1">
    <source>
        <dbReference type="ARBA" id="ARBA00010641"/>
    </source>
</evidence>
<organism evidence="7 8">
    <name type="scientific">Agaribacillus aureus</name>
    <dbReference type="NCBI Taxonomy" id="3051825"/>
    <lineage>
        <taxon>Bacteria</taxon>
        <taxon>Pseudomonadati</taxon>
        <taxon>Bacteroidota</taxon>
        <taxon>Cytophagia</taxon>
        <taxon>Cytophagales</taxon>
        <taxon>Splendidivirgaceae</taxon>
        <taxon>Agaribacillus</taxon>
    </lineage>
</organism>
<evidence type="ECO:0000256" key="3">
    <source>
        <dbReference type="ARBA" id="ARBA00023082"/>
    </source>
</evidence>
<dbReference type="Pfam" id="PF04542">
    <property type="entry name" value="Sigma70_r2"/>
    <property type="match status" value="1"/>
</dbReference>
<dbReference type="InterPro" id="IPR036388">
    <property type="entry name" value="WH-like_DNA-bd_sf"/>
</dbReference>
<reference evidence="7" key="1">
    <citation type="submission" date="2023-06" db="EMBL/GenBank/DDBJ databases">
        <title>Genomic of Agaribacillus aureum.</title>
        <authorList>
            <person name="Wang G."/>
        </authorList>
    </citation>
    <scope>NUCLEOTIDE SEQUENCE</scope>
    <source>
        <strain evidence="7">BMA12</strain>
    </source>
</reference>
<dbReference type="NCBIfam" id="TIGR02937">
    <property type="entry name" value="sigma70-ECF"/>
    <property type="match status" value="1"/>
</dbReference>
<evidence type="ECO:0000259" key="5">
    <source>
        <dbReference type="Pfam" id="PF04542"/>
    </source>
</evidence>
<name>A0ABT8L4L2_9BACT</name>
<feature type="domain" description="RNA polymerase sigma-70 region 2" evidence="5">
    <location>
        <begin position="27"/>
        <end position="93"/>
    </location>
</feature>
<dbReference type="InterPro" id="IPR013324">
    <property type="entry name" value="RNA_pol_sigma_r3/r4-like"/>
</dbReference>
<dbReference type="Proteomes" id="UP001172083">
    <property type="component" value="Unassembled WGS sequence"/>
</dbReference>
<dbReference type="Gene3D" id="1.10.1740.10">
    <property type="match status" value="1"/>
</dbReference>
<evidence type="ECO:0000256" key="2">
    <source>
        <dbReference type="ARBA" id="ARBA00023015"/>
    </source>
</evidence>
<dbReference type="InterPro" id="IPR013249">
    <property type="entry name" value="RNA_pol_sigma70_r4_t2"/>
</dbReference>
<dbReference type="SUPFAM" id="SSF88659">
    <property type="entry name" value="Sigma3 and sigma4 domains of RNA polymerase sigma factors"/>
    <property type="match status" value="1"/>
</dbReference>
<keyword evidence="4" id="KW-0804">Transcription</keyword>
<feature type="domain" description="RNA polymerase sigma factor 70 region 4 type 2" evidence="6">
    <location>
        <begin position="123"/>
        <end position="174"/>
    </location>
</feature>
<proteinExistence type="inferred from homology"/>
<comment type="similarity">
    <text evidence="1">Belongs to the sigma-70 factor family. ECF subfamily.</text>
</comment>
<dbReference type="SUPFAM" id="SSF88946">
    <property type="entry name" value="Sigma2 domain of RNA polymerase sigma factors"/>
    <property type="match status" value="1"/>
</dbReference>
<evidence type="ECO:0000313" key="8">
    <source>
        <dbReference type="Proteomes" id="UP001172083"/>
    </source>
</evidence>
<dbReference type="EMBL" id="JAUJEB010000001">
    <property type="protein sequence ID" value="MDN5211386.1"/>
    <property type="molecule type" value="Genomic_DNA"/>
</dbReference>
<dbReference type="NCBIfam" id="TIGR02985">
    <property type="entry name" value="Sig70_bacteroi1"/>
    <property type="match status" value="1"/>
</dbReference>
<dbReference type="PANTHER" id="PTHR43133">
    <property type="entry name" value="RNA POLYMERASE ECF-TYPE SIGMA FACTO"/>
    <property type="match status" value="1"/>
</dbReference>
<protein>
    <submittedName>
        <fullName evidence="7">RNA polymerase sigma-70 factor</fullName>
    </submittedName>
</protein>
<dbReference type="RefSeq" id="WP_346756720.1">
    <property type="nucleotide sequence ID" value="NZ_JAUJEB010000001.1"/>
</dbReference>
<dbReference type="InterPro" id="IPR007627">
    <property type="entry name" value="RNA_pol_sigma70_r2"/>
</dbReference>